<keyword evidence="5" id="KW-0862">Zinc</keyword>
<keyword evidence="8" id="KW-1185">Reference proteome</keyword>
<reference evidence="8" key="1">
    <citation type="journal article" date="2019" name="Int. J. Syst. Evol. Microbiol.">
        <title>The Global Catalogue of Microorganisms (GCM) 10K type strain sequencing project: providing services to taxonomists for standard genome sequencing and annotation.</title>
        <authorList>
            <consortium name="The Broad Institute Genomics Platform"/>
            <consortium name="The Broad Institute Genome Sequencing Center for Infectious Disease"/>
            <person name="Wu L."/>
            <person name="Ma J."/>
        </authorList>
    </citation>
    <scope>NUCLEOTIDE SEQUENCE [LARGE SCALE GENOMIC DNA]</scope>
    <source>
        <strain evidence="8">JCM 17839</strain>
    </source>
</reference>
<dbReference type="InterPro" id="IPR047177">
    <property type="entry name" value="Pept_M20A"/>
</dbReference>
<evidence type="ECO:0000256" key="1">
    <source>
        <dbReference type="ARBA" id="ARBA00006247"/>
    </source>
</evidence>
<evidence type="ECO:0000256" key="2">
    <source>
        <dbReference type="ARBA" id="ARBA00022670"/>
    </source>
</evidence>
<dbReference type="Pfam" id="PF07687">
    <property type="entry name" value="M20_dimer"/>
    <property type="match status" value="1"/>
</dbReference>
<dbReference type="InterPro" id="IPR002933">
    <property type="entry name" value="Peptidase_M20"/>
</dbReference>
<dbReference type="InterPro" id="IPR011650">
    <property type="entry name" value="Peptidase_M20_dimer"/>
</dbReference>
<evidence type="ECO:0000259" key="6">
    <source>
        <dbReference type="Pfam" id="PF07687"/>
    </source>
</evidence>
<dbReference type="SUPFAM" id="SSF55031">
    <property type="entry name" value="Bacterial exopeptidase dimerisation domain"/>
    <property type="match status" value="1"/>
</dbReference>
<accession>A0ABP8P3N3</accession>
<name>A0ABP8P3N3_9MICO</name>
<evidence type="ECO:0000256" key="3">
    <source>
        <dbReference type="ARBA" id="ARBA00022723"/>
    </source>
</evidence>
<dbReference type="EMBL" id="BAABGP010000003">
    <property type="protein sequence ID" value="GAA4479317.1"/>
    <property type="molecule type" value="Genomic_DNA"/>
</dbReference>
<evidence type="ECO:0000313" key="7">
    <source>
        <dbReference type="EMBL" id="GAA4479317.1"/>
    </source>
</evidence>
<evidence type="ECO:0000256" key="4">
    <source>
        <dbReference type="ARBA" id="ARBA00022801"/>
    </source>
</evidence>
<dbReference type="Gene3D" id="1.10.150.900">
    <property type="match status" value="1"/>
</dbReference>
<dbReference type="Proteomes" id="UP001500731">
    <property type="component" value="Unassembled WGS sequence"/>
</dbReference>
<dbReference type="InterPro" id="IPR036264">
    <property type="entry name" value="Bact_exopeptidase_dim_dom"/>
</dbReference>
<dbReference type="Gene3D" id="3.40.630.10">
    <property type="entry name" value="Zn peptidases"/>
    <property type="match status" value="1"/>
</dbReference>
<organism evidence="7 8">
    <name type="scientific">Microbacterium panaciterrae</name>
    <dbReference type="NCBI Taxonomy" id="985759"/>
    <lineage>
        <taxon>Bacteria</taxon>
        <taxon>Bacillati</taxon>
        <taxon>Actinomycetota</taxon>
        <taxon>Actinomycetes</taxon>
        <taxon>Micrococcales</taxon>
        <taxon>Microbacteriaceae</taxon>
        <taxon>Microbacterium</taxon>
    </lineage>
</organism>
<feature type="domain" description="Peptidase M20 dimerisation" evidence="6">
    <location>
        <begin position="227"/>
        <end position="373"/>
    </location>
</feature>
<dbReference type="Gene3D" id="3.30.70.360">
    <property type="match status" value="1"/>
</dbReference>
<proteinExistence type="inferred from homology"/>
<keyword evidence="2" id="KW-0645">Protease</keyword>
<sequence length="475" mass="49820">MPASPVVRVVGHGAAEVRERSAASMATMNAAAPHSVPRIAERLSRMIQLPTVSAELGARGPAPFEDFAALIAELYPRVHAELTLERHTEFGLLFHWAGRRAAADGPLVLMAHYDVVPVDESDAWTHPPFAGVIEDGSVYGRGALDDKGPLIVILEAAENLLAEGFVPARDVYLSFGGNEETFGAAAIAIASSLKARGIVPWLVLDEGGAVVEAPLPFVPGRAAMIGVGEKGVLTLRLTARGDGGHASAPPSLTAVRRIARAVDRLGPGTFRPRTPRAISRMLGQLAGGASGPSRLPLRALGALPPVTARVFAALGGEAAALVRTTVAATMQSGGTAANVLPSEASATVNLRIALGETVQTATARVRRRIADPKVSIEVLEGSDPSPESPTDNAPFGLLADALAVSHPGIPAVPYVMMAATDSRHFHRFSPAVYRFAPLEMSNAQRAAIHGVDESVEIAALERGERFHRALLERLQ</sequence>
<protein>
    <submittedName>
        <fullName evidence="7">M20 family peptidase</fullName>
    </submittedName>
</protein>
<dbReference type="Pfam" id="PF01546">
    <property type="entry name" value="Peptidase_M20"/>
    <property type="match status" value="1"/>
</dbReference>
<keyword evidence="3" id="KW-0479">Metal-binding</keyword>
<dbReference type="RefSeq" id="WP_345183912.1">
    <property type="nucleotide sequence ID" value="NZ_BAABGP010000003.1"/>
</dbReference>
<evidence type="ECO:0000256" key="5">
    <source>
        <dbReference type="ARBA" id="ARBA00022833"/>
    </source>
</evidence>
<keyword evidence="4" id="KW-0378">Hydrolase</keyword>
<dbReference type="SUPFAM" id="SSF53187">
    <property type="entry name" value="Zn-dependent exopeptidases"/>
    <property type="match status" value="1"/>
</dbReference>
<comment type="similarity">
    <text evidence="1">Belongs to the peptidase M20A family.</text>
</comment>
<comment type="caution">
    <text evidence="7">The sequence shown here is derived from an EMBL/GenBank/DDBJ whole genome shotgun (WGS) entry which is preliminary data.</text>
</comment>
<gene>
    <name evidence="7" type="ORF">GCM10023171_04620</name>
</gene>
<dbReference type="PANTHER" id="PTHR45962:SF1">
    <property type="entry name" value="N-FATTY-ACYL-AMINO ACID SYNTHASE_HYDROLASE PM20D1"/>
    <property type="match status" value="1"/>
</dbReference>
<dbReference type="PANTHER" id="PTHR45962">
    <property type="entry name" value="N-FATTY-ACYL-AMINO ACID SYNTHASE/HYDROLASE PM20D1"/>
    <property type="match status" value="1"/>
</dbReference>
<evidence type="ECO:0000313" key="8">
    <source>
        <dbReference type="Proteomes" id="UP001500731"/>
    </source>
</evidence>